<dbReference type="EMBL" id="KV425960">
    <property type="protein sequence ID" value="KZV95248.1"/>
    <property type="molecule type" value="Genomic_DNA"/>
</dbReference>
<evidence type="ECO:0000256" key="7">
    <source>
        <dbReference type="ARBA" id="ARBA00022801"/>
    </source>
</evidence>
<organism evidence="10 11">
    <name type="scientific">Exidia glandulosa HHB12029</name>
    <dbReference type="NCBI Taxonomy" id="1314781"/>
    <lineage>
        <taxon>Eukaryota</taxon>
        <taxon>Fungi</taxon>
        <taxon>Dikarya</taxon>
        <taxon>Basidiomycota</taxon>
        <taxon>Agaricomycotina</taxon>
        <taxon>Agaricomycetes</taxon>
        <taxon>Auriculariales</taxon>
        <taxon>Exidiaceae</taxon>
        <taxon>Exidia</taxon>
    </lineage>
</organism>
<gene>
    <name evidence="10" type="ORF">EXIGLDRAFT_644426</name>
</gene>
<evidence type="ECO:0000256" key="2">
    <source>
        <dbReference type="ARBA" id="ARBA00005300"/>
    </source>
</evidence>
<keyword evidence="7" id="KW-0378">Hydrolase</keyword>
<dbReference type="InterPro" id="IPR002156">
    <property type="entry name" value="RNaseH_domain"/>
</dbReference>
<dbReference type="InterPro" id="IPR036397">
    <property type="entry name" value="RNaseH_sf"/>
</dbReference>
<name>A0A165JRZ2_EXIGL</name>
<dbReference type="Gene3D" id="3.30.420.10">
    <property type="entry name" value="Ribonuclease H-like superfamily/Ribonuclease H"/>
    <property type="match status" value="1"/>
</dbReference>
<proteinExistence type="inferred from homology"/>
<evidence type="ECO:0000256" key="3">
    <source>
        <dbReference type="ARBA" id="ARBA00012180"/>
    </source>
</evidence>
<dbReference type="PANTHER" id="PTHR10642">
    <property type="entry name" value="RIBONUCLEASE H1"/>
    <property type="match status" value="1"/>
</dbReference>
<dbReference type="EC" id="3.1.26.4" evidence="3"/>
<keyword evidence="6" id="KW-0255">Endonuclease</keyword>
<evidence type="ECO:0000313" key="11">
    <source>
        <dbReference type="Proteomes" id="UP000077266"/>
    </source>
</evidence>
<comment type="similarity">
    <text evidence="2">Belongs to the RNase H family.</text>
</comment>
<dbReference type="Pfam" id="PF00075">
    <property type="entry name" value="RNase_H"/>
    <property type="match status" value="1"/>
</dbReference>
<feature type="domain" description="RNase H type-1" evidence="9">
    <location>
        <begin position="269"/>
        <end position="422"/>
    </location>
</feature>
<dbReference type="InParanoid" id="A0A165JRZ2"/>
<evidence type="ECO:0000313" key="10">
    <source>
        <dbReference type="EMBL" id="KZV95248.1"/>
    </source>
</evidence>
<evidence type="ECO:0000256" key="5">
    <source>
        <dbReference type="ARBA" id="ARBA00022723"/>
    </source>
</evidence>
<keyword evidence="5" id="KW-0479">Metal-binding</keyword>
<dbReference type="PROSITE" id="PS50879">
    <property type="entry name" value="RNASE_H_1"/>
    <property type="match status" value="1"/>
</dbReference>
<evidence type="ECO:0000256" key="4">
    <source>
        <dbReference type="ARBA" id="ARBA00022722"/>
    </source>
</evidence>
<dbReference type="Proteomes" id="UP000077266">
    <property type="component" value="Unassembled WGS sequence"/>
</dbReference>
<protein>
    <recommendedName>
        <fullName evidence="3">ribonuclease H</fullName>
        <ecNumber evidence="3">3.1.26.4</ecNumber>
    </recommendedName>
</protein>
<evidence type="ECO:0000256" key="6">
    <source>
        <dbReference type="ARBA" id="ARBA00022759"/>
    </source>
</evidence>
<feature type="compositionally biased region" description="Polar residues" evidence="8">
    <location>
        <begin position="506"/>
        <end position="515"/>
    </location>
</feature>
<dbReference type="GO" id="GO:0043137">
    <property type="term" value="P:DNA replication, removal of RNA primer"/>
    <property type="evidence" value="ECO:0007669"/>
    <property type="project" value="TreeGrafter"/>
</dbReference>
<evidence type="ECO:0000259" key="9">
    <source>
        <dbReference type="PROSITE" id="PS50879"/>
    </source>
</evidence>
<dbReference type="STRING" id="1314781.A0A165JRZ2"/>
<dbReference type="OrthoDB" id="407198at2759"/>
<feature type="region of interest" description="Disordered" evidence="8">
    <location>
        <begin position="495"/>
        <end position="515"/>
    </location>
</feature>
<dbReference type="GO" id="GO:0004523">
    <property type="term" value="F:RNA-DNA hybrid ribonuclease activity"/>
    <property type="evidence" value="ECO:0007669"/>
    <property type="project" value="UniProtKB-EC"/>
</dbReference>
<accession>A0A165JRZ2</accession>
<dbReference type="GO" id="GO:0003676">
    <property type="term" value="F:nucleic acid binding"/>
    <property type="evidence" value="ECO:0007669"/>
    <property type="project" value="InterPro"/>
</dbReference>
<dbReference type="GO" id="GO:0046872">
    <property type="term" value="F:metal ion binding"/>
    <property type="evidence" value="ECO:0007669"/>
    <property type="project" value="UniProtKB-KW"/>
</dbReference>
<dbReference type="InterPro" id="IPR012337">
    <property type="entry name" value="RNaseH-like_sf"/>
</dbReference>
<dbReference type="InterPro" id="IPR050092">
    <property type="entry name" value="RNase_H"/>
</dbReference>
<evidence type="ECO:0000256" key="1">
    <source>
        <dbReference type="ARBA" id="ARBA00000077"/>
    </source>
</evidence>
<dbReference type="AlphaFoldDB" id="A0A165JRZ2"/>
<comment type="catalytic activity">
    <reaction evidence="1">
        <text>Endonucleolytic cleavage to 5'-phosphomonoester.</text>
        <dbReference type="EC" id="3.1.26.4"/>
    </reaction>
</comment>
<reference evidence="10 11" key="1">
    <citation type="journal article" date="2016" name="Mol. Biol. Evol.">
        <title>Comparative Genomics of Early-Diverging Mushroom-Forming Fungi Provides Insights into the Origins of Lignocellulose Decay Capabilities.</title>
        <authorList>
            <person name="Nagy L.G."/>
            <person name="Riley R."/>
            <person name="Tritt A."/>
            <person name="Adam C."/>
            <person name="Daum C."/>
            <person name="Floudas D."/>
            <person name="Sun H."/>
            <person name="Yadav J.S."/>
            <person name="Pangilinan J."/>
            <person name="Larsson K.H."/>
            <person name="Matsuura K."/>
            <person name="Barry K."/>
            <person name="Labutti K."/>
            <person name="Kuo R."/>
            <person name="Ohm R.A."/>
            <person name="Bhattacharya S.S."/>
            <person name="Shirouzu T."/>
            <person name="Yoshinaga Y."/>
            <person name="Martin F.M."/>
            <person name="Grigoriev I.V."/>
            <person name="Hibbett D.S."/>
        </authorList>
    </citation>
    <scope>NUCLEOTIDE SEQUENCE [LARGE SCALE GENOMIC DNA]</scope>
    <source>
        <strain evidence="10 11">HHB12029</strain>
    </source>
</reference>
<sequence>MSDATVLVEAFRYCATHGLDLCRRCPCDHRFSNNLELEKYVAEYTDKDLAIAALRLVTLYRTPLNLNVYGVPTNRVAINEDDGRIWMCRNHCKDSCTECFDFIRTVLEAFGVYEAIDPNANADDIDRHRGKDIDYETASDDSDGPPPLIDVDADLEQPRATAAKRISPSGSASRAERVVHIQPVHPRPGPPHETLPGNPLYRVNYAPIAVDRRPKSLRTTSEALIKSMTRPDCPRRFVPPTPSTRPQDLFRERYDLSGDPYRRYLHRGDDYTMLVYTDGACLDQGGPSRRGGCGVVFCDSTLGLKHALEGTIGGPEQTSNRAELRAVLYFLQLRRWEAGGAERIVIATDSEYVVDGVCVNLATWVQRGWRTKKGKPVANRDLWEALLNELRRNENGDLRILFWWIPRELNTRAAALAKGAADKSDRSAQPGWYLVYRCNSQHIDCRKVVAHGKLTSLRLLNSNTPVRQSKQVQSHRRRGGQSDLERHIPLRSLEFTRTGTDPHCSRTGQAYSRRG</sequence>
<keyword evidence="4" id="KW-0540">Nuclease</keyword>
<dbReference type="SUPFAM" id="SSF53098">
    <property type="entry name" value="Ribonuclease H-like"/>
    <property type="match status" value="1"/>
</dbReference>
<evidence type="ECO:0000256" key="8">
    <source>
        <dbReference type="SAM" id="MobiDB-lite"/>
    </source>
</evidence>
<dbReference type="CDD" id="cd13934">
    <property type="entry name" value="RNase_H_Dikarya_like"/>
    <property type="match status" value="1"/>
</dbReference>
<keyword evidence="11" id="KW-1185">Reference proteome</keyword>
<dbReference type="PANTHER" id="PTHR10642:SF26">
    <property type="entry name" value="RIBONUCLEASE H1"/>
    <property type="match status" value="1"/>
</dbReference>